<sequence>MKVQLLKERPKDTSLMPSRPSTLFTEHFENANLTGIVPFRPINLAAALKRTEEPPPSPRSTEEMRLILDELIAALEKVVQPPRLLRKTFKNMLLTEGSANS</sequence>
<evidence type="ECO:0000313" key="2">
    <source>
        <dbReference type="EMBL" id="KAJ1356424.1"/>
    </source>
</evidence>
<accession>A0AAD5QP30</accession>
<gene>
    <name evidence="2" type="ORF">KIN20_014140</name>
</gene>
<dbReference type="EMBL" id="JAHQIW010002799">
    <property type="protein sequence ID" value="KAJ1356424.1"/>
    <property type="molecule type" value="Genomic_DNA"/>
</dbReference>
<comment type="caution">
    <text evidence="2">The sequence shown here is derived from an EMBL/GenBank/DDBJ whole genome shotgun (WGS) entry which is preliminary data.</text>
</comment>
<keyword evidence="3" id="KW-1185">Reference proteome</keyword>
<reference evidence="2" key="1">
    <citation type="submission" date="2021-06" db="EMBL/GenBank/DDBJ databases">
        <title>Parelaphostrongylus tenuis whole genome reference sequence.</title>
        <authorList>
            <person name="Garwood T.J."/>
            <person name="Larsen P.A."/>
            <person name="Fountain-Jones N.M."/>
            <person name="Garbe J.R."/>
            <person name="Macchietto M.G."/>
            <person name="Kania S.A."/>
            <person name="Gerhold R.W."/>
            <person name="Richards J.E."/>
            <person name="Wolf T.M."/>
        </authorList>
    </citation>
    <scope>NUCLEOTIDE SEQUENCE</scope>
    <source>
        <strain evidence="2">MNPRO001-30</strain>
        <tissue evidence="2">Meninges</tissue>
    </source>
</reference>
<name>A0AAD5QP30_PARTN</name>
<evidence type="ECO:0000313" key="3">
    <source>
        <dbReference type="Proteomes" id="UP001196413"/>
    </source>
</evidence>
<evidence type="ECO:0000256" key="1">
    <source>
        <dbReference type="SAM" id="MobiDB-lite"/>
    </source>
</evidence>
<feature type="region of interest" description="Disordered" evidence="1">
    <location>
        <begin position="1"/>
        <end position="20"/>
    </location>
</feature>
<organism evidence="2 3">
    <name type="scientific">Parelaphostrongylus tenuis</name>
    <name type="common">Meningeal worm</name>
    <dbReference type="NCBI Taxonomy" id="148309"/>
    <lineage>
        <taxon>Eukaryota</taxon>
        <taxon>Metazoa</taxon>
        <taxon>Ecdysozoa</taxon>
        <taxon>Nematoda</taxon>
        <taxon>Chromadorea</taxon>
        <taxon>Rhabditida</taxon>
        <taxon>Rhabditina</taxon>
        <taxon>Rhabditomorpha</taxon>
        <taxon>Strongyloidea</taxon>
        <taxon>Metastrongylidae</taxon>
        <taxon>Parelaphostrongylus</taxon>
    </lineage>
</organism>
<proteinExistence type="predicted"/>
<dbReference type="Proteomes" id="UP001196413">
    <property type="component" value="Unassembled WGS sequence"/>
</dbReference>
<feature type="compositionally biased region" description="Basic and acidic residues" evidence="1">
    <location>
        <begin position="1"/>
        <end position="12"/>
    </location>
</feature>
<dbReference type="AlphaFoldDB" id="A0AAD5QP30"/>
<feature type="non-terminal residue" evidence="2">
    <location>
        <position position="1"/>
    </location>
</feature>
<protein>
    <submittedName>
        <fullName evidence="2">Uncharacterized protein</fullName>
    </submittedName>
</protein>